<feature type="compositionally biased region" description="Basic residues" evidence="3">
    <location>
        <begin position="347"/>
        <end position="365"/>
    </location>
</feature>
<dbReference type="InterPro" id="IPR013320">
    <property type="entry name" value="ConA-like_dom_sf"/>
</dbReference>
<dbReference type="SUPFAM" id="SSF49899">
    <property type="entry name" value="Concanavalin A-like lectins/glucanases"/>
    <property type="match status" value="1"/>
</dbReference>
<sequence length="652" mass="69536">MTSRTSWRNVVLLSTLLVAPFAGHPVEARHSRLSPNSVEVDGGSGSTPDEVDILPLLKLSSMDNVSETTDMAGCRAYDIGQYAVLSVPLCGAFGAIFPDELSILLRVRLSLPDDSVFLSMLSPRSGLQLQLHLGPYSLVFITTQRRHYEFPVPALSDNGWHRLALGISRHSLSVHLDCQLLEKVRWRNYRGLGISTEGLLVVGGLMEAYKTPFKGSIQQLMFVRSDPTASYRHCTSFDPPCLPPMHSPSPTQHSMNNISQVSDQTTFKPAPSHTGPGRPKHGSNKLSGAGVMVAKGTGEAEFTKATSSQSKINLVKKAGRTSSSRISQHRKPSLKQLGESGVDSSSKKRHPISSRRGFPSRKASRRTFVTSQLPPIVTIHVKNISRTAGENEIVQIVGKIRKVTDLVPNQCCSQQQGPRGLPGPPGPPGPEGRSGPEGAKGDKGYKGIMGTTGIAGLPGHHGPPGVPSILIYKDPEDSWDSLMEIPFYRMLKHNWPVAIGLTGRPGRRGAAGLPGPPGNVGSLGEKGERGVPGEIGRRGAMGHPGRPGADGIPGKNEANGEIGQPGYQGKQGERGIRGPPGDRGKQGIQGKPGPPGDLGKRGEKGQKGTRGIQGDPGALVSVTMFIPFARSLIFIPVWHGTPVREDGTEVAH</sequence>
<feature type="signal peptide" evidence="4">
    <location>
        <begin position="1"/>
        <end position="28"/>
    </location>
</feature>
<feature type="compositionally biased region" description="Basic and acidic residues" evidence="3">
    <location>
        <begin position="571"/>
        <end position="585"/>
    </location>
</feature>
<dbReference type="Ensembl" id="ENSEBUT00000028436.1">
    <property type="protein sequence ID" value="ENSEBUP00000027860.1"/>
    <property type="gene ID" value="ENSEBUG00000017039.1"/>
</dbReference>
<feature type="chain" id="PRO_5034095077" description="Thrombospondin-like N-terminal domain-containing protein" evidence="4">
    <location>
        <begin position="29"/>
        <end position="652"/>
    </location>
</feature>
<evidence type="ECO:0000313" key="6">
    <source>
        <dbReference type="Ensembl" id="ENSEBUP00000027860.1"/>
    </source>
</evidence>
<name>A0A8C4RDM8_EPTBU</name>
<feature type="compositionally biased region" description="Basic and acidic residues" evidence="3">
    <location>
        <begin position="525"/>
        <end position="537"/>
    </location>
</feature>
<reference evidence="6" key="2">
    <citation type="submission" date="2025-09" db="UniProtKB">
        <authorList>
            <consortium name="Ensembl"/>
        </authorList>
    </citation>
    <scope>IDENTIFICATION</scope>
</reference>
<dbReference type="Proteomes" id="UP000694388">
    <property type="component" value="Unplaced"/>
</dbReference>
<keyword evidence="2" id="KW-0677">Repeat</keyword>
<dbReference type="GeneTree" id="ENSGT00940000163514"/>
<dbReference type="Gene3D" id="2.60.120.200">
    <property type="match status" value="1"/>
</dbReference>
<dbReference type="GO" id="GO:0005615">
    <property type="term" value="C:extracellular space"/>
    <property type="evidence" value="ECO:0007669"/>
    <property type="project" value="TreeGrafter"/>
</dbReference>
<dbReference type="InterPro" id="IPR008160">
    <property type="entry name" value="Collagen"/>
</dbReference>
<keyword evidence="7" id="KW-1185">Reference proteome</keyword>
<dbReference type="Pfam" id="PF01391">
    <property type="entry name" value="Collagen"/>
    <property type="match status" value="3"/>
</dbReference>
<feature type="region of interest" description="Disordered" evidence="3">
    <location>
        <begin position="508"/>
        <end position="616"/>
    </location>
</feature>
<dbReference type="AlphaFoldDB" id="A0A8C4RDM8"/>
<keyword evidence="4" id="KW-0732">Signal</keyword>
<dbReference type="InterPro" id="IPR048287">
    <property type="entry name" value="TSPN-like_N"/>
</dbReference>
<dbReference type="PANTHER" id="PTHR24023:SF1082">
    <property type="entry name" value="COLLAGEN TRIPLE HELIX REPEAT"/>
    <property type="match status" value="1"/>
</dbReference>
<evidence type="ECO:0000256" key="1">
    <source>
        <dbReference type="ARBA" id="ARBA00022525"/>
    </source>
</evidence>
<feature type="region of interest" description="Disordered" evidence="3">
    <location>
        <begin position="301"/>
        <end position="369"/>
    </location>
</feature>
<feature type="compositionally biased region" description="Pro residues" evidence="3">
    <location>
        <begin position="421"/>
        <end position="430"/>
    </location>
</feature>
<dbReference type="GO" id="GO:0031012">
    <property type="term" value="C:extracellular matrix"/>
    <property type="evidence" value="ECO:0007669"/>
    <property type="project" value="TreeGrafter"/>
</dbReference>
<feature type="region of interest" description="Disordered" evidence="3">
    <location>
        <begin position="410"/>
        <end position="444"/>
    </location>
</feature>
<dbReference type="PANTHER" id="PTHR24023">
    <property type="entry name" value="COLLAGEN ALPHA"/>
    <property type="match status" value="1"/>
</dbReference>
<organism evidence="6 7">
    <name type="scientific">Eptatretus burgeri</name>
    <name type="common">Inshore hagfish</name>
    <dbReference type="NCBI Taxonomy" id="7764"/>
    <lineage>
        <taxon>Eukaryota</taxon>
        <taxon>Metazoa</taxon>
        <taxon>Chordata</taxon>
        <taxon>Craniata</taxon>
        <taxon>Vertebrata</taxon>
        <taxon>Cyclostomata</taxon>
        <taxon>Myxini</taxon>
        <taxon>Myxiniformes</taxon>
        <taxon>Myxinidae</taxon>
        <taxon>Eptatretinae</taxon>
        <taxon>Eptatretus</taxon>
    </lineage>
</organism>
<feature type="compositionally biased region" description="Polar residues" evidence="3">
    <location>
        <begin position="251"/>
        <end position="267"/>
    </location>
</feature>
<evidence type="ECO:0000256" key="2">
    <source>
        <dbReference type="ARBA" id="ARBA00022737"/>
    </source>
</evidence>
<evidence type="ECO:0000256" key="4">
    <source>
        <dbReference type="SAM" id="SignalP"/>
    </source>
</evidence>
<evidence type="ECO:0000256" key="3">
    <source>
        <dbReference type="SAM" id="MobiDB-lite"/>
    </source>
</evidence>
<feature type="region of interest" description="Disordered" evidence="3">
    <location>
        <begin position="244"/>
        <end position="288"/>
    </location>
</feature>
<keyword evidence="1" id="KW-0964">Secreted</keyword>
<reference evidence="6" key="1">
    <citation type="submission" date="2025-08" db="UniProtKB">
        <authorList>
            <consortium name="Ensembl"/>
        </authorList>
    </citation>
    <scope>IDENTIFICATION</scope>
</reference>
<protein>
    <recommendedName>
        <fullName evidence="5">Thrombospondin-like N-terminal domain-containing protein</fullName>
    </recommendedName>
</protein>
<dbReference type="SMART" id="SM00210">
    <property type="entry name" value="TSPN"/>
    <property type="match status" value="1"/>
</dbReference>
<dbReference type="OMA" id="ASECCHA"/>
<proteinExistence type="predicted"/>
<dbReference type="InterPro" id="IPR050149">
    <property type="entry name" value="Collagen_superfamily"/>
</dbReference>
<accession>A0A8C4RDM8</accession>
<evidence type="ECO:0000259" key="5">
    <source>
        <dbReference type="SMART" id="SM00210"/>
    </source>
</evidence>
<feature type="domain" description="Thrombospondin-like N-terminal" evidence="5">
    <location>
        <begin position="50"/>
        <end position="226"/>
    </location>
</feature>
<evidence type="ECO:0000313" key="7">
    <source>
        <dbReference type="Proteomes" id="UP000694388"/>
    </source>
</evidence>